<comment type="caution">
    <text evidence="1">The sequence shown here is derived from an EMBL/GenBank/DDBJ whole genome shotgun (WGS) entry which is preliminary data.</text>
</comment>
<organism evidence="1">
    <name type="scientific">marine sediment metagenome</name>
    <dbReference type="NCBI Taxonomy" id="412755"/>
    <lineage>
        <taxon>unclassified sequences</taxon>
        <taxon>metagenomes</taxon>
        <taxon>ecological metagenomes</taxon>
    </lineage>
</organism>
<gene>
    <name evidence="1" type="ORF">S06H3_41593</name>
</gene>
<feature type="non-terminal residue" evidence="1">
    <location>
        <position position="1"/>
    </location>
</feature>
<reference evidence="1" key="1">
    <citation type="journal article" date="2014" name="Front. Microbiol.">
        <title>High frequency of phylogenetically diverse reductive dehalogenase-homologous genes in deep subseafloor sedimentary metagenomes.</title>
        <authorList>
            <person name="Kawai M."/>
            <person name="Futagami T."/>
            <person name="Toyoda A."/>
            <person name="Takaki Y."/>
            <person name="Nishi S."/>
            <person name="Hori S."/>
            <person name="Arai W."/>
            <person name="Tsubouchi T."/>
            <person name="Morono Y."/>
            <person name="Uchiyama I."/>
            <person name="Ito T."/>
            <person name="Fujiyama A."/>
            <person name="Inagaki F."/>
            <person name="Takami H."/>
        </authorList>
    </citation>
    <scope>NUCLEOTIDE SEQUENCE</scope>
    <source>
        <strain evidence="1">Expedition CK06-06</strain>
    </source>
</reference>
<protein>
    <submittedName>
        <fullName evidence="1">Uncharacterized protein</fullName>
    </submittedName>
</protein>
<evidence type="ECO:0000313" key="1">
    <source>
        <dbReference type="EMBL" id="GAI45884.1"/>
    </source>
</evidence>
<accession>X1QRI4</accession>
<proteinExistence type="predicted"/>
<name>X1QRI4_9ZZZZ</name>
<dbReference type="EMBL" id="BARV01025651">
    <property type="protein sequence ID" value="GAI45884.1"/>
    <property type="molecule type" value="Genomic_DNA"/>
</dbReference>
<dbReference type="AlphaFoldDB" id="X1QRI4"/>
<sequence>PSHSVVHFFQADDERPMVTVQVILDYVQLKCWHKIRSLVHTLLSKP</sequence>